<dbReference type="RefSeq" id="XP_042560156.1">
    <property type="nucleotide sequence ID" value="XM_042704222.1"/>
</dbReference>
<evidence type="ECO:0000259" key="2">
    <source>
        <dbReference type="Pfam" id="PF13843"/>
    </source>
</evidence>
<reference evidence="4" key="1">
    <citation type="submission" date="2025-08" db="UniProtKB">
        <authorList>
            <consortium name="RefSeq"/>
        </authorList>
    </citation>
    <scope>IDENTIFICATION</scope>
</reference>
<dbReference type="Proteomes" id="UP000515152">
    <property type="component" value="Unplaced"/>
</dbReference>
<name>A0A8M1K811_CLUHA</name>
<dbReference type="AlphaFoldDB" id="A0A8M1K811"/>
<dbReference type="InterPro" id="IPR029526">
    <property type="entry name" value="PGBD"/>
</dbReference>
<dbReference type="GeneID" id="122129171"/>
<feature type="region of interest" description="Disordered" evidence="1">
    <location>
        <begin position="65"/>
        <end position="92"/>
    </location>
</feature>
<gene>
    <name evidence="4" type="primary">LOC122129171</name>
</gene>
<dbReference type="OrthoDB" id="118105at2759"/>
<evidence type="ECO:0000313" key="3">
    <source>
        <dbReference type="Proteomes" id="UP000515152"/>
    </source>
</evidence>
<dbReference type="PANTHER" id="PTHR46599:SF3">
    <property type="entry name" value="PIGGYBAC TRANSPOSABLE ELEMENT-DERIVED PROTEIN 4"/>
    <property type="match status" value="1"/>
</dbReference>
<feature type="region of interest" description="Disordered" evidence="1">
    <location>
        <begin position="1"/>
        <end position="42"/>
    </location>
</feature>
<evidence type="ECO:0000256" key="1">
    <source>
        <dbReference type="SAM" id="MobiDB-lite"/>
    </source>
</evidence>
<sequence>MPLPISATEASHRIQEELDLESEEDNHSSDESGEDTEDERIHFELRFDPAEDICIENLENIAPAPPRKRARCQPKQDAWSWKTENDDDATPSTLPFLPAREPGVQLSAADNHTPLDLFKLFFSEDAVETLCQNTNKQAAGNIARGATYRWVDVGVAEFYKYIGLLFYMGMIKLRDINDNWKNTIFSLPFPAELMARDRYRTISWNVHMSDPDEERVNDAQTGTSAHDGLFRLKPLMNTIQNACKAFYHPHRNIAVDQHMVACKGHTISNDFKLFVLADSSNGYTLDFSVYTGKNNFPTVQGLSYDSVMSLIDIKYLGSGYHVYMDDFYTSPKLFKDLLAFKFGACGTYRDSRRDCPRSDVNVLTKKSPGGTYRWIRDGPLVYVKWMDTQEVSVCSTIHAAYTGDTVKRRVKSRQGVWSSQSFPCPSPVVEYNKFMGGVEEFMGGFPGELIQYYTAQHKTMKWYRKLFIHFLDIAATNAYLLHKELMQNMHKDSMTQKAFREELTEQLCGVTQTQKAPVKEDSDLHIPVCGVELNTDGGKKAHANRKTCAYCRKHRGKQAKTLWKCRACHVYLCLLPERNCFNAWHDEE</sequence>
<keyword evidence="3" id="KW-1185">Reference proteome</keyword>
<organism evidence="3 4">
    <name type="scientific">Clupea harengus</name>
    <name type="common">Atlantic herring</name>
    <dbReference type="NCBI Taxonomy" id="7950"/>
    <lineage>
        <taxon>Eukaryota</taxon>
        <taxon>Metazoa</taxon>
        <taxon>Chordata</taxon>
        <taxon>Craniata</taxon>
        <taxon>Vertebrata</taxon>
        <taxon>Euteleostomi</taxon>
        <taxon>Actinopterygii</taxon>
        <taxon>Neopterygii</taxon>
        <taxon>Teleostei</taxon>
        <taxon>Clupei</taxon>
        <taxon>Clupeiformes</taxon>
        <taxon>Clupeoidei</taxon>
        <taxon>Clupeidae</taxon>
        <taxon>Clupea</taxon>
    </lineage>
</organism>
<dbReference type="Pfam" id="PF13843">
    <property type="entry name" value="DDE_Tnp_1_7"/>
    <property type="match status" value="1"/>
</dbReference>
<proteinExistence type="predicted"/>
<feature type="domain" description="PiggyBac transposable element-derived protein" evidence="2">
    <location>
        <begin position="113"/>
        <end position="479"/>
    </location>
</feature>
<dbReference type="PANTHER" id="PTHR46599">
    <property type="entry name" value="PIGGYBAC TRANSPOSABLE ELEMENT-DERIVED PROTEIN 4"/>
    <property type="match status" value="1"/>
</dbReference>
<accession>A0A8M1K811</accession>
<dbReference type="KEGG" id="char:122129171"/>
<evidence type="ECO:0000313" key="4">
    <source>
        <dbReference type="RefSeq" id="XP_042560156.1"/>
    </source>
</evidence>
<protein>
    <submittedName>
        <fullName evidence="4">PiggyBac transposable element-derived protein 4-like</fullName>
    </submittedName>
</protein>